<dbReference type="EMBL" id="PFED01000162">
    <property type="protein sequence ID" value="PJE62615.1"/>
    <property type="molecule type" value="Genomic_DNA"/>
</dbReference>
<dbReference type="CDD" id="cd07557">
    <property type="entry name" value="trimeric_dUTPase"/>
    <property type="match status" value="1"/>
</dbReference>
<dbReference type="InterPro" id="IPR036157">
    <property type="entry name" value="dUTPase-like_sf"/>
</dbReference>
<reference evidence="4" key="1">
    <citation type="submission" date="2017-09" db="EMBL/GenBank/DDBJ databases">
        <title>Depth-based differentiation of microbial function through sediment-hosted aquifers and enrichment of novel symbionts in the deep terrestrial subsurface.</title>
        <authorList>
            <person name="Probst A.J."/>
            <person name="Ladd B."/>
            <person name="Jarett J.K."/>
            <person name="Geller-Mcgrath D.E."/>
            <person name="Sieber C.M.K."/>
            <person name="Emerson J.B."/>
            <person name="Anantharaman K."/>
            <person name="Thomas B.C."/>
            <person name="Malmstrom R."/>
            <person name="Stieglmeier M."/>
            <person name="Klingl A."/>
            <person name="Woyke T."/>
            <person name="Ryan C.M."/>
            <person name="Banfield J.F."/>
        </authorList>
    </citation>
    <scope>NUCLEOTIDE SEQUENCE [LARGE SCALE GENOMIC DNA]</scope>
</reference>
<comment type="caution">
    <text evidence="3">The sequence shown here is derived from an EMBL/GenBank/DDBJ whole genome shotgun (WGS) entry which is preliminary data.</text>
</comment>
<dbReference type="GO" id="GO:0006229">
    <property type="term" value="P:dUTP biosynthetic process"/>
    <property type="evidence" value="ECO:0007669"/>
    <property type="project" value="InterPro"/>
</dbReference>
<dbReference type="InterPro" id="IPR011962">
    <property type="entry name" value="dCTP_deaminase"/>
</dbReference>
<dbReference type="Gene3D" id="2.70.40.10">
    <property type="match status" value="1"/>
</dbReference>
<dbReference type="Pfam" id="PF22769">
    <property type="entry name" value="DCD"/>
    <property type="match status" value="1"/>
</dbReference>
<evidence type="ECO:0000313" key="4">
    <source>
        <dbReference type="Proteomes" id="UP000229554"/>
    </source>
</evidence>
<gene>
    <name evidence="3" type="ORF">COU88_04075</name>
</gene>
<name>A0A2M8KRT9_9BACT</name>
<proteinExistence type="predicted"/>
<dbReference type="GO" id="GO:0008829">
    <property type="term" value="F:dCTP deaminase activity"/>
    <property type="evidence" value="ECO:0007669"/>
    <property type="project" value="InterPro"/>
</dbReference>
<dbReference type="SUPFAM" id="SSF51283">
    <property type="entry name" value="dUTPase-like"/>
    <property type="match status" value="1"/>
</dbReference>
<evidence type="ECO:0000256" key="2">
    <source>
        <dbReference type="ARBA" id="ARBA00023080"/>
    </source>
</evidence>
<keyword evidence="1" id="KW-0378">Hydrolase</keyword>
<keyword evidence="2" id="KW-0546">Nucleotide metabolism</keyword>
<dbReference type="PANTHER" id="PTHR42680:SF3">
    <property type="entry name" value="DCTP DEAMINASE"/>
    <property type="match status" value="1"/>
</dbReference>
<sequence length="180" mass="19992">MIIGPKRLLELVKEIKLVEGLSKRELTNPEGAGFDLRVGELYEISGGTAFLGETERETPDIKKIIEYHKGKKTSYTIEPGKYLLMTTIEKVNIPQDITVNFKPRTTTFRSGLVVRSGNGSPGYSGKLTFAVKNEGPLPVTIEMGARVIHAQFYWVDGGGSMYRGQWQGGRVTTAKREKQV</sequence>
<dbReference type="AlphaFoldDB" id="A0A2M8KRT9"/>
<dbReference type="InterPro" id="IPR033704">
    <property type="entry name" value="dUTPase_trimeric"/>
</dbReference>
<evidence type="ECO:0000256" key="1">
    <source>
        <dbReference type="ARBA" id="ARBA00022801"/>
    </source>
</evidence>
<dbReference type="Proteomes" id="UP000229554">
    <property type="component" value="Unassembled WGS sequence"/>
</dbReference>
<accession>A0A2M8KRT9</accession>
<dbReference type="PANTHER" id="PTHR42680">
    <property type="entry name" value="DCTP DEAMINASE"/>
    <property type="match status" value="1"/>
</dbReference>
<protein>
    <submittedName>
        <fullName evidence="3">Uncharacterized protein</fullName>
    </submittedName>
</protein>
<evidence type="ECO:0000313" key="3">
    <source>
        <dbReference type="EMBL" id="PJE62615.1"/>
    </source>
</evidence>
<organism evidence="3 4">
    <name type="scientific">Candidatus Roizmanbacteria bacterium CG10_big_fil_rev_8_21_14_0_10_39_6</name>
    <dbReference type="NCBI Taxonomy" id="1974853"/>
    <lineage>
        <taxon>Bacteria</taxon>
        <taxon>Candidatus Roizmaniibacteriota</taxon>
    </lineage>
</organism>